<protein>
    <submittedName>
        <fullName evidence="1">Uncharacterized protein</fullName>
    </submittedName>
</protein>
<evidence type="ECO:0000313" key="1">
    <source>
        <dbReference type="EMBL" id="CAL8110388.1"/>
    </source>
</evidence>
<sequence>MTGGSVIASRRNLSTRPLDYELGGSLVPNLQRISRFASRYPPPGFSSLSGTRLRPRSAFSSGSFDVTDDLEDSFLSSQLFGATSPDWNEATHSPYLGGSVASQIGDPVEPALSSLYLNEEGLANWRGECVEETAMGALVTNYGIMSVRLHDGVRVDLTVDKAIRILNYQSNIILALGSNGASAALIHPSGSVYQYGSRVEITTPDSVGNTKSDKCKHDFCRIKLYLDAD</sequence>
<evidence type="ECO:0000313" key="2">
    <source>
        <dbReference type="Proteomes" id="UP001642540"/>
    </source>
</evidence>
<proteinExistence type="predicted"/>
<name>A0ABP1QQW5_9HEXA</name>
<gene>
    <name evidence="1" type="ORF">ODALV1_LOCUS14210</name>
</gene>
<dbReference type="EMBL" id="CAXLJM020000045">
    <property type="protein sequence ID" value="CAL8110388.1"/>
    <property type="molecule type" value="Genomic_DNA"/>
</dbReference>
<reference evidence="1 2" key="1">
    <citation type="submission" date="2024-08" db="EMBL/GenBank/DDBJ databases">
        <authorList>
            <person name="Cucini C."/>
            <person name="Frati F."/>
        </authorList>
    </citation>
    <scope>NUCLEOTIDE SEQUENCE [LARGE SCALE GENOMIC DNA]</scope>
</reference>
<dbReference type="PANTHER" id="PTHR39075:SF1">
    <property type="entry name" value="FI19908P1"/>
    <property type="match status" value="1"/>
</dbReference>
<dbReference type="PANTHER" id="PTHR39075">
    <property type="entry name" value="FI19908P1"/>
    <property type="match status" value="1"/>
</dbReference>
<accession>A0ABP1QQW5</accession>
<dbReference type="Proteomes" id="UP001642540">
    <property type="component" value="Unassembled WGS sequence"/>
</dbReference>
<keyword evidence="2" id="KW-1185">Reference proteome</keyword>
<comment type="caution">
    <text evidence="1">The sequence shown here is derived from an EMBL/GenBank/DDBJ whole genome shotgun (WGS) entry which is preliminary data.</text>
</comment>
<organism evidence="1 2">
    <name type="scientific">Orchesella dallaii</name>
    <dbReference type="NCBI Taxonomy" id="48710"/>
    <lineage>
        <taxon>Eukaryota</taxon>
        <taxon>Metazoa</taxon>
        <taxon>Ecdysozoa</taxon>
        <taxon>Arthropoda</taxon>
        <taxon>Hexapoda</taxon>
        <taxon>Collembola</taxon>
        <taxon>Entomobryomorpha</taxon>
        <taxon>Entomobryoidea</taxon>
        <taxon>Orchesellidae</taxon>
        <taxon>Orchesellinae</taxon>
        <taxon>Orchesella</taxon>
    </lineage>
</organism>